<dbReference type="InterPro" id="IPR005517">
    <property type="entry name" value="Transl_elong_EFG/EF2_IV"/>
</dbReference>
<keyword evidence="5" id="KW-0648">Protein biosynthesis</keyword>
<dbReference type="SUPFAM" id="SSF50447">
    <property type="entry name" value="Translation proteins"/>
    <property type="match status" value="1"/>
</dbReference>
<keyword evidence="3" id="KW-0547">Nucleotide-binding</keyword>
<evidence type="ECO:0000313" key="8">
    <source>
        <dbReference type="EMBL" id="KAK7494549.1"/>
    </source>
</evidence>
<dbReference type="SUPFAM" id="SSF54211">
    <property type="entry name" value="Ribosomal protein S5 domain 2-like"/>
    <property type="match status" value="1"/>
</dbReference>
<dbReference type="NCBIfam" id="TIGR00231">
    <property type="entry name" value="small_GTP"/>
    <property type="match status" value="1"/>
</dbReference>
<evidence type="ECO:0000256" key="6">
    <source>
        <dbReference type="ARBA" id="ARBA00023134"/>
    </source>
</evidence>
<keyword evidence="6" id="KW-0342">GTP-binding</keyword>
<keyword evidence="9" id="KW-1185">Reference proteome</keyword>
<dbReference type="SMART" id="SM00838">
    <property type="entry name" value="EFG_C"/>
    <property type="match status" value="1"/>
</dbReference>
<dbReference type="GO" id="GO:0005525">
    <property type="term" value="F:GTP binding"/>
    <property type="evidence" value="ECO:0007669"/>
    <property type="project" value="UniProtKB-KW"/>
</dbReference>
<dbReference type="PROSITE" id="PS00301">
    <property type="entry name" value="G_TR_1"/>
    <property type="match status" value="1"/>
</dbReference>
<evidence type="ECO:0000256" key="4">
    <source>
        <dbReference type="ARBA" id="ARBA00022768"/>
    </source>
</evidence>
<dbReference type="InterPro" id="IPR000640">
    <property type="entry name" value="EFG_V-like"/>
</dbReference>
<dbReference type="InterPro" id="IPR031157">
    <property type="entry name" value="G_TR_CS"/>
</dbReference>
<dbReference type="InterPro" id="IPR020568">
    <property type="entry name" value="Ribosomal_Su5_D2-typ_SF"/>
</dbReference>
<proteinExistence type="predicted"/>
<evidence type="ECO:0000256" key="3">
    <source>
        <dbReference type="ARBA" id="ARBA00022741"/>
    </source>
</evidence>
<reference evidence="8 9" key="1">
    <citation type="journal article" date="2023" name="Sci. Data">
        <title>Genome assembly of the Korean intertidal mud-creeper Batillaria attramentaria.</title>
        <authorList>
            <person name="Patra A.K."/>
            <person name="Ho P.T."/>
            <person name="Jun S."/>
            <person name="Lee S.J."/>
            <person name="Kim Y."/>
            <person name="Won Y.J."/>
        </authorList>
    </citation>
    <scope>NUCLEOTIDE SEQUENCE [LARGE SCALE GENOMIC DNA]</scope>
    <source>
        <strain evidence="8">Wonlab-2016</strain>
    </source>
</reference>
<keyword evidence="2" id="KW-0963">Cytoplasm</keyword>
<dbReference type="FunFam" id="3.30.70.870:FF:000002">
    <property type="entry name" value="Translation elongation factor 2"/>
    <property type="match status" value="1"/>
</dbReference>
<dbReference type="Gene3D" id="3.30.70.870">
    <property type="entry name" value="Elongation Factor G (Translational Gtpase), domain 3"/>
    <property type="match status" value="1"/>
</dbReference>
<dbReference type="PRINTS" id="PR00315">
    <property type="entry name" value="ELONGATNFCT"/>
</dbReference>
<dbReference type="PANTHER" id="PTHR42908">
    <property type="entry name" value="TRANSLATION ELONGATION FACTOR-RELATED"/>
    <property type="match status" value="1"/>
</dbReference>
<dbReference type="Proteomes" id="UP001519460">
    <property type="component" value="Unassembled WGS sequence"/>
</dbReference>
<feature type="domain" description="Tr-type G" evidence="7">
    <location>
        <begin position="5"/>
        <end position="244"/>
    </location>
</feature>
<dbReference type="Pfam" id="PF00009">
    <property type="entry name" value="GTP_EFTU"/>
    <property type="match status" value="1"/>
</dbReference>
<comment type="subcellular location">
    <subcellularLocation>
        <location evidence="1">Cytoplasm</location>
    </subcellularLocation>
</comment>
<protein>
    <recommendedName>
        <fullName evidence="7">Tr-type G domain-containing protein</fullName>
    </recommendedName>
</protein>
<sequence length="831" mass="90579">MRHPRHIRNMAVIAHVDHGKTTLTDSLLARAGMIAATQAGDKRATDTRPDEQEKGITIKSTVVSLYYQVDKQVLTHVSESPTVSNEFLVNLVDSPGHVDFSPEVTAALRITDGAMVVVDAISGVCVQTETVLRQALAERIKPVLVINKVDRAIFEKQLEPEELFQSLKAVVDKVNAVVSTYSEDDSPMGSLLLDPCLGNVVFASGLHGWAFGLRNFARRYSAKFKVPEDKLMKRLWGNSFYDPKTRKWSQVQTDGSVRGFNKFILEPLMMLLRASKAGEVEQTSQLLTKLDLHLSAEEMEEAGGKNLMRMAMKHWLPAADAMLEMIITCLPSPALAQTYRTQCLYEGPLDDAAAVAMCNCDPEGPLMMYVSKMVPASDKGRFYAVGRVFSGVVSSGLNVRIMGPDYKPDSGKSKDLYLKKLSGVKLLMGATVGSLEEAPCGSIVGLVGVDKYLAKTGTITTFEHAHNIKVLKFSVSPVVRAAVDVVKPSDLAKLVEGMRRLSKSDPMVQCTTDGGQYVVAGAGELHLEICLKDLELVHAGVPIKKSEPIVRYCETVSSPSDRVCLAKSGNKLNRLYMSAAPLPDGLPEAIDEAVVSASQKVKERAHFLSENFAFDPNEAHKIWCFGPNGSGPNMLLDTSFAVQHMQDIRDAVVAGFQWATSEGVLCEETMRGVRINLTDATIHSDPAHRGGGQIIPTTRRAIFASMLTAQPRLLEPVFLVEVQCTDDVIGGAMGVIAHRRGQIVEEVHQADSPLCIIRAHMPVNEGFGFTEELRGSTGGKAFPQCVFDHWQVMPGDPLEPSSRAGVIVSQVRQRKGLSVSAPGLDNYLDKL</sequence>
<evidence type="ECO:0000256" key="1">
    <source>
        <dbReference type="ARBA" id="ARBA00004496"/>
    </source>
</evidence>
<dbReference type="Gene3D" id="3.30.70.240">
    <property type="match status" value="1"/>
</dbReference>
<dbReference type="CDD" id="cd04096">
    <property type="entry name" value="eEF2_snRNP_like_C"/>
    <property type="match status" value="1"/>
</dbReference>
<dbReference type="InterPro" id="IPR009000">
    <property type="entry name" value="Transl_B-barrel_sf"/>
</dbReference>
<gene>
    <name evidence="8" type="ORF">BaRGS_00014202</name>
</gene>
<evidence type="ECO:0000259" key="7">
    <source>
        <dbReference type="PROSITE" id="PS51722"/>
    </source>
</evidence>
<dbReference type="EMBL" id="JACVVK020000082">
    <property type="protein sequence ID" value="KAK7494549.1"/>
    <property type="molecule type" value="Genomic_DNA"/>
</dbReference>
<dbReference type="CDD" id="cd16261">
    <property type="entry name" value="EF2_snRNP_III"/>
    <property type="match status" value="1"/>
</dbReference>
<dbReference type="Pfam" id="PF03764">
    <property type="entry name" value="EFG_IV"/>
    <property type="match status" value="1"/>
</dbReference>
<evidence type="ECO:0000256" key="2">
    <source>
        <dbReference type="ARBA" id="ARBA00022490"/>
    </source>
</evidence>
<dbReference type="FunFam" id="3.30.70.240:FF:000003">
    <property type="entry name" value="Translation elongation factor 2"/>
    <property type="match status" value="1"/>
</dbReference>
<evidence type="ECO:0000256" key="5">
    <source>
        <dbReference type="ARBA" id="ARBA00022917"/>
    </source>
</evidence>
<dbReference type="AlphaFoldDB" id="A0ABD0L4T1"/>
<dbReference type="CDD" id="cd01885">
    <property type="entry name" value="EF2"/>
    <property type="match status" value="1"/>
</dbReference>
<dbReference type="InterPro" id="IPR035647">
    <property type="entry name" value="EFG_III/V"/>
</dbReference>
<dbReference type="Pfam" id="PF14492">
    <property type="entry name" value="EFG_III"/>
    <property type="match status" value="1"/>
</dbReference>
<keyword evidence="4" id="KW-0251">Elongation factor</keyword>
<dbReference type="Pfam" id="PF00679">
    <property type="entry name" value="EFG_C"/>
    <property type="match status" value="1"/>
</dbReference>
<dbReference type="InterPro" id="IPR014721">
    <property type="entry name" value="Ribsml_uS5_D2-typ_fold_subgr"/>
</dbReference>
<dbReference type="GO" id="GO:0003746">
    <property type="term" value="F:translation elongation factor activity"/>
    <property type="evidence" value="ECO:0007669"/>
    <property type="project" value="UniProtKB-KW"/>
</dbReference>
<dbReference type="Gene3D" id="3.30.230.10">
    <property type="match status" value="1"/>
</dbReference>
<dbReference type="FunFam" id="2.40.30.10:FF:000010">
    <property type="entry name" value="Translation elongation factor 2"/>
    <property type="match status" value="1"/>
</dbReference>
<dbReference type="GO" id="GO:0005737">
    <property type="term" value="C:cytoplasm"/>
    <property type="evidence" value="ECO:0007669"/>
    <property type="project" value="UniProtKB-SubCell"/>
</dbReference>
<dbReference type="Gene3D" id="3.40.50.300">
    <property type="entry name" value="P-loop containing nucleotide triphosphate hydrolases"/>
    <property type="match status" value="1"/>
</dbReference>
<dbReference type="InterPro" id="IPR041095">
    <property type="entry name" value="EFG_II"/>
</dbReference>
<dbReference type="Gene3D" id="2.40.30.10">
    <property type="entry name" value="Translation factors"/>
    <property type="match status" value="1"/>
</dbReference>
<dbReference type="InterPro" id="IPR000795">
    <property type="entry name" value="T_Tr_GTP-bd_dom"/>
</dbReference>
<comment type="caution">
    <text evidence="8">The sequence shown here is derived from an EMBL/GenBank/DDBJ whole genome shotgun (WGS) entry which is preliminary data.</text>
</comment>
<name>A0ABD0L4T1_9CAEN</name>
<dbReference type="FunFam" id="3.40.50.300:FF:000058">
    <property type="entry name" value="Translation elongation factor 2"/>
    <property type="match status" value="1"/>
</dbReference>
<dbReference type="InterPro" id="IPR005225">
    <property type="entry name" value="Small_GTP-bd"/>
</dbReference>
<dbReference type="FunFam" id="3.30.230.10:FF:000112">
    <property type="entry name" value="Eukaryotic translation elongation factor 2"/>
    <property type="match status" value="1"/>
</dbReference>
<dbReference type="PANTHER" id="PTHR42908:SF10">
    <property type="entry name" value="EUKARYOTIC TRANSLATION ELONGATION FACTOR 2"/>
    <property type="match status" value="1"/>
</dbReference>
<dbReference type="CDD" id="cd01681">
    <property type="entry name" value="aeEF2_snRNP_like_IV"/>
    <property type="match status" value="1"/>
</dbReference>
<dbReference type="InterPro" id="IPR027417">
    <property type="entry name" value="P-loop_NTPase"/>
</dbReference>
<dbReference type="PROSITE" id="PS51722">
    <property type="entry name" value="G_TR_2"/>
    <property type="match status" value="1"/>
</dbReference>
<dbReference type="SMART" id="SM00889">
    <property type="entry name" value="EFG_IV"/>
    <property type="match status" value="1"/>
</dbReference>
<organism evidence="8 9">
    <name type="scientific">Batillaria attramentaria</name>
    <dbReference type="NCBI Taxonomy" id="370345"/>
    <lineage>
        <taxon>Eukaryota</taxon>
        <taxon>Metazoa</taxon>
        <taxon>Spiralia</taxon>
        <taxon>Lophotrochozoa</taxon>
        <taxon>Mollusca</taxon>
        <taxon>Gastropoda</taxon>
        <taxon>Caenogastropoda</taxon>
        <taxon>Sorbeoconcha</taxon>
        <taxon>Cerithioidea</taxon>
        <taxon>Batillariidae</taxon>
        <taxon>Batillaria</taxon>
    </lineage>
</organism>
<evidence type="ECO:0000313" key="9">
    <source>
        <dbReference type="Proteomes" id="UP001519460"/>
    </source>
</evidence>
<dbReference type="SUPFAM" id="SSF54980">
    <property type="entry name" value="EF-G C-terminal domain-like"/>
    <property type="match status" value="2"/>
</dbReference>
<accession>A0ABD0L4T1</accession>
<dbReference type="SUPFAM" id="SSF52540">
    <property type="entry name" value="P-loop containing nucleoside triphosphate hydrolases"/>
    <property type="match status" value="1"/>
</dbReference>